<feature type="domain" description="N-acetyltransferase" evidence="4">
    <location>
        <begin position="16"/>
        <end position="184"/>
    </location>
</feature>
<dbReference type="InterPro" id="IPR016181">
    <property type="entry name" value="Acyl_CoA_acyltransferase"/>
</dbReference>
<comment type="similarity">
    <text evidence="3">Belongs to the acetyltransferase family. RimJ subfamily.</text>
</comment>
<protein>
    <submittedName>
        <fullName evidence="5">Ribosomal-protein-S5p-alanine acetyltransferase</fullName>
    </submittedName>
</protein>
<evidence type="ECO:0000256" key="3">
    <source>
        <dbReference type="ARBA" id="ARBA00038502"/>
    </source>
</evidence>
<dbReference type="PROSITE" id="PS51186">
    <property type="entry name" value="GNAT"/>
    <property type="match status" value="1"/>
</dbReference>
<evidence type="ECO:0000256" key="1">
    <source>
        <dbReference type="ARBA" id="ARBA00022679"/>
    </source>
</evidence>
<evidence type="ECO:0000313" key="6">
    <source>
        <dbReference type="Proteomes" id="UP000252355"/>
    </source>
</evidence>
<dbReference type="Gene3D" id="3.40.630.30">
    <property type="match status" value="1"/>
</dbReference>
<dbReference type="PANTHER" id="PTHR43792">
    <property type="entry name" value="GNAT FAMILY, PUTATIVE (AFU_ORTHOLOGUE AFUA_3G00765)-RELATED-RELATED"/>
    <property type="match status" value="1"/>
</dbReference>
<dbReference type="PANTHER" id="PTHR43792:SF8">
    <property type="entry name" value="[RIBOSOMAL PROTEIN US5]-ALANINE N-ACETYLTRANSFERASE"/>
    <property type="match status" value="1"/>
</dbReference>
<dbReference type="GO" id="GO:0005737">
    <property type="term" value="C:cytoplasm"/>
    <property type="evidence" value="ECO:0007669"/>
    <property type="project" value="TreeGrafter"/>
</dbReference>
<proteinExistence type="inferred from homology"/>
<evidence type="ECO:0000256" key="2">
    <source>
        <dbReference type="ARBA" id="ARBA00023315"/>
    </source>
</evidence>
<dbReference type="InterPro" id="IPR000182">
    <property type="entry name" value="GNAT_dom"/>
</dbReference>
<evidence type="ECO:0000259" key="4">
    <source>
        <dbReference type="PROSITE" id="PS51186"/>
    </source>
</evidence>
<keyword evidence="2" id="KW-0012">Acyltransferase</keyword>
<dbReference type="Proteomes" id="UP000252355">
    <property type="component" value="Unassembled WGS sequence"/>
</dbReference>
<name>A0A367ZPJ1_9BACT</name>
<keyword evidence="1 5" id="KW-0808">Transferase</keyword>
<accession>A0A367ZPJ1</accession>
<dbReference type="SUPFAM" id="SSF55729">
    <property type="entry name" value="Acyl-CoA N-acyltransferases (Nat)"/>
    <property type="match status" value="1"/>
</dbReference>
<dbReference type="AlphaFoldDB" id="A0A367ZPJ1"/>
<organism evidence="5 6">
    <name type="scientific">Candidatus Ozemobacter sibiricus</name>
    <dbReference type="NCBI Taxonomy" id="2268124"/>
    <lineage>
        <taxon>Bacteria</taxon>
        <taxon>Candidatus Ozemobacteria</taxon>
        <taxon>Candidatus Ozemobacterales</taxon>
        <taxon>Candidatus Ozemobacteraceae</taxon>
        <taxon>Candidatus Ozemobacter</taxon>
    </lineage>
</organism>
<reference evidence="5 6" key="1">
    <citation type="submission" date="2018-05" db="EMBL/GenBank/DDBJ databases">
        <title>A metagenomic window into the 2 km-deep terrestrial subsurface aquifer revealed taxonomically and functionally diverse microbial community comprising novel uncultured bacterial lineages.</title>
        <authorList>
            <person name="Kadnikov V.V."/>
            <person name="Mardanov A.V."/>
            <person name="Beletsky A.V."/>
            <person name="Banks D."/>
            <person name="Pimenov N.V."/>
            <person name="Frank Y.A."/>
            <person name="Karnachuk O.V."/>
            <person name="Ravin N.V."/>
        </authorList>
    </citation>
    <scope>NUCLEOTIDE SEQUENCE [LARGE SCALE GENOMIC DNA]</scope>
    <source>
        <strain evidence="5">BY5</strain>
    </source>
</reference>
<gene>
    <name evidence="5" type="ORF">OZSIB_3892</name>
</gene>
<dbReference type="EMBL" id="QOQW01000009">
    <property type="protein sequence ID" value="RCK80023.1"/>
    <property type="molecule type" value="Genomic_DNA"/>
</dbReference>
<evidence type="ECO:0000313" key="5">
    <source>
        <dbReference type="EMBL" id="RCK80023.1"/>
    </source>
</evidence>
<dbReference type="GO" id="GO:0008999">
    <property type="term" value="F:protein-N-terminal-alanine acetyltransferase activity"/>
    <property type="evidence" value="ECO:0007669"/>
    <property type="project" value="TreeGrafter"/>
</dbReference>
<dbReference type="InterPro" id="IPR051531">
    <property type="entry name" value="N-acetyltransferase"/>
</dbReference>
<dbReference type="Pfam" id="PF13302">
    <property type="entry name" value="Acetyltransf_3"/>
    <property type="match status" value="1"/>
</dbReference>
<comment type="caution">
    <text evidence="5">The sequence shown here is derived from an EMBL/GenBank/DDBJ whole genome shotgun (WGS) entry which is preliminary data.</text>
</comment>
<sequence length="202" mass="23227">MAAIFPMGRILRGPRVFLRRLDRGQAEAYQRLLERNRLWLQPWMPEVPHPLTVADLRKIIAGEHQELKRAQRVDLGLFRAQDGQLIGKVALHSIQWGVSFSAGLGYWIDADLAGAGLMTEAVARVVAVAFEEMGLHRLWAGVQPANRPSQRVLEKLGFVREGLHRQELFINGRWQDQYFFTLLETEFYARRAQWVVKGWLGD</sequence>